<dbReference type="Proteomes" id="UP000076400">
    <property type="component" value="Unassembled WGS sequence"/>
</dbReference>
<keyword evidence="3" id="KW-1185">Reference proteome</keyword>
<gene>
    <name evidence="2" type="ORF">AUP43_03355</name>
</gene>
<evidence type="ECO:0000256" key="1">
    <source>
        <dbReference type="SAM" id="Coils"/>
    </source>
</evidence>
<dbReference type="PANTHER" id="PTHR45615">
    <property type="entry name" value="MYOSIN HEAVY CHAIN, NON-MUSCLE"/>
    <property type="match status" value="1"/>
</dbReference>
<protein>
    <recommendedName>
        <fullName evidence="4">Bacteriophage tail tape measure N-terminal domain-containing protein</fullName>
    </recommendedName>
</protein>
<comment type="caution">
    <text evidence="2">The sequence shown here is derived from an EMBL/GenBank/DDBJ whole genome shotgun (WGS) entry which is preliminary data.</text>
</comment>
<name>A0A154VPA3_9PROT</name>
<proteinExistence type="predicted"/>
<dbReference type="STRING" id="580166.AUP43_03355"/>
<sequence length="1496" mass="158766">MAIRLSIRDKEVVEKALKELGTEGQLALRKIARATEEPTRGLLALNTASRSARDGIAGLAARVGPAGTVLGALGPAGIAAAAGIGTVTLAFAGFLRAAREIAALDDVAQTLGINVEALQELRFAATESGIAIGTADMALQRFIRRSAEAARGTGEALGALNELGVSARDFNGQMKPAEQLLREVADALQRVPTEADRVRIAFKLFDSEGVAMLRMLKDGADGLDRFAQDARDLGLVIDSEMVAKAAEAENKLGTLAQVMDTKLKVALLELTPLIDGVATKLLSAAREARYLWDAFEPPEEHSLVTVERNLAELQERATRLRQAIGSQEHAGGGLFDQLFGDPDALVRMRDELEKVERAIRGLEARRAYLQGPPDGAPAPAPAQIEPTIKAAEDLSRAIAALEERYLAASQGSLAQVAALDREEKALKIAEQAAKAHAAQLGLTGLSQEELRALVERYLPQARQQVELEGQIAAALNRRKLATEAATAAAVEDEKARSDASKRALALIKEREDLVKATVREIGETRALTAALKISDREYKVVQQTQALLRRDTLLTAEAARKLATEMVDAQDELARTREAGSFFSDSLTRGFDRIGESLTQALATGKRDLLDMGNIGRAMASELYQSFIQLAAINPLKNAVTGSATLPTLGDMVSGNGGGMLSTISGAKSAWDFGQMLHNGNWLASALPSVFGATAVGTMAGGATAASLGVSAVAGGASNVGIAAAAPLAGIAPMLSVALPIMAIAAPFVLGKLFGGQPSDYTASFQGPLGGRLIKTEDKANDQTRSERDQIQGVFEASLDELTRTLGAQLPKGLYVDFATGSRDGRRGWLFGTNPDGSVNRADKLYEGRFDSADQLTAGMLQEILRRSEGLSENARKVVDGLDFVELGLQRSAELLGFAENFESSLKALSQGALSLGDVIEGQVRDQVLGTLEDIQTYRRNAADAGLDTGRAAQATRDYVEILIGLRQATYETLTPVQTEWRRIAALMEEIGPLLAEVGISAETGIAALERAQQKVAGDFVRGVTARGMGLNGGLTGGLGDVLAGFRAERDTAAELGVSDQVLGTLRTLRDAGLREALSGVDGQTLRNVIEYYSTIEDNAPIVRAATALLSQMGEAAAFLSAEQRDQIDTQLRATRQFLNEQERIVEGWRRLAAQLRSAREGLLVDQSLSPLSPADRLEEARRQFDDLERRARLGDQEALAGLPESSRRLLEASRAFYASSEDYYRDFERVQEVLRDSEDLAGRHLSLGEQQLAATRAELDRLDQLVNGDRLVIASLDQANALLAEIAAAIQNAQLGAGTGGSGGGGSGGGSVSYVPGSYGATVGTSGDLIQGVPREVRDAILVSLGQTSAGGGVVQARIASDSDFRDAYRAALIAAGGTPAFAYGGTHAGGLRLVGERGPELEVTGPARIYSPERLVDMIRSGSSSSAMPEGEIRGLRADIRALQQALSAAIQQAGSASAETVRREEGQSRNELTAMRREMTDLRQQLGRLIAIR</sequence>
<dbReference type="EMBL" id="LPXN01000149">
    <property type="protein sequence ID" value="KZD03069.1"/>
    <property type="molecule type" value="Genomic_DNA"/>
</dbReference>
<keyword evidence="1" id="KW-0175">Coiled coil</keyword>
<evidence type="ECO:0000313" key="3">
    <source>
        <dbReference type="Proteomes" id="UP000076400"/>
    </source>
</evidence>
<evidence type="ECO:0008006" key="4">
    <source>
        <dbReference type="Google" id="ProtNLM"/>
    </source>
</evidence>
<accession>A0A154VPA3</accession>
<feature type="coiled-coil region" evidence="1">
    <location>
        <begin position="303"/>
        <end position="365"/>
    </location>
</feature>
<dbReference type="PANTHER" id="PTHR45615:SF80">
    <property type="entry name" value="GRIP DOMAIN-CONTAINING PROTEIN"/>
    <property type="match status" value="1"/>
</dbReference>
<organism evidence="2 3">
    <name type="scientific">Oceanibaculum pacificum</name>
    <dbReference type="NCBI Taxonomy" id="580166"/>
    <lineage>
        <taxon>Bacteria</taxon>
        <taxon>Pseudomonadati</taxon>
        <taxon>Pseudomonadota</taxon>
        <taxon>Alphaproteobacteria</taxon>
        <taxon>Rhodospirillales</taxon>
        <taxon>Oceanibaculaceae</taxon>
        <taxon>Oceanibaculum</taxon>
    </lineage>
</organism>
<evidence type="ECO:0000313" key="2">
    <source>
        <dbReference type="EMBL" id="KZD03069.1"/>
    </source>
</evidence>
<reference evidence="2 3" key="1">
    <citation type="submission" date="2015-12" db="EMBL/GenBank/DDBJ databases">
        <title>Genome sequence of Oceanibaculum pacificum MCCC 1A02656.</title>
        <authorList>
            <person name="Lu L."/>
            <person name="Lai Q."/>
            <person name="Shao Z."/>
            <person name="Qian P."/>
        </authorList>
    </citation>
    <scope>NUCLEOTIDE SEQUENCE [LARGE SCALE GENOMIC DNA]</scope>
    <source>
        <strain evidence="2 3">MCCC 1A02656</strain>
    </source>
</reference>